<organism evidence="2 3">
    <name type="scientific">Peronospora matthiolae</name>
    <dbReference type="NCBI Taxonomy" id="2874970"/>
    <lineage>
        <taxon>Eukaryota</taxon>
        <taxon>Sar</taxon>
        <taxon>Stramenopiles</taxon>
        <taxon>Oomycota</taxon>
        <taxon>Peronosporomycetes</taxon>
        <taxon>Peronosporales</taxon>
        <taxon>Peronosporaceae</taxon>
        <taxon>Peronospora</taxon>
    </lineage>
</organism>
<evidence type="ECO:0000313" key="2">
    <source>
        <dbReference type="EMBL" id="CAK7941662.1"/>
    </source>
</evidence>
<comment type="caution">
    <text evidence="2">The sequence shown here is derived from an EMBL/GenBank/DDBJ whole genome shotgun (WGS) entry which is preliminary data.</text>
</comment>
<protein>
    <submittedName>
        <fullName evidence="2">Uncharacterized protein</fullName>
    </submittedName>
</protein>
<dbReference type="EMBL" id="CAKLBY020000003">
    <property type="protein sequence ID" value="CAK7891188.1"/>
    <property type="molecule type" value="Genomic_DNA"/>
</dbReference>
<reference evidence="2" key="1">
    <citation type="submission" date="2024-01" db="EMBL/GenBank/DDBJ databases">
        <authorList>
            <person name="Webb A."/>
        </authorList>
    </citation>
    <scope>NUCLEOTIDE SEQUENCE</scope>
    <source>
        <strain evidence="2">Pm1</strain>
    </source>
</reference>
<dbReference type="Proteomes" id="UP001162060">
    <property type="component" value="Unassembled WGS sequence"/>
</dbReference>
<sequence length="48" mass="5311">MTTVIDLSEALQITLEKLKALVGHEQVTLIMAQAPDRNPYTCEGLLEL</sequence>
<proteinExistence type="predicted"/>
<gene>
    <name evidence="1" type="ORF">PM001_LOCUS133</name>
    <name evidence="2" type="ORF">PM001_LOCUS26812</name>
</gene>
<dbReference type="EMBL" id="CAKLBY020000264">
    <property type="protein sequence ID" value="CAK7941662.1"/>
    <property type="molecule type" value="Genomic_DNA"/>
</dbReference>
<dbReference type="AlphaFoldDB" id="A0AAV1V623"/>
<name>A0AAV1V623_9STRA</name>
<evidence type="ECO:0000313" key="3">
    <source>
        <dbReference type="Proteomes" id="UP001162060"/>
    </source>
</evidence>
<accession>A0AAV1V623</accession>
<evidence type="ECO:0000313" key="1">
    <source>
        <dbReference type="EMBL" id="CAK7891188.1"/>
    </source>
</evidence>